<dbReference type="Pfam" id="PF13370">
    <property type="entry name" value="Fer4_13"/>
    <property type="match status" value="1"/>
</dbReference>
<evidence type="ECO:0000259" key="1">
    <source>
        <dbReference type="PROSITE" id="PS51379"/>
    </source>
</evidence>
<feature type="domain" description="4Fe-4S ferredoxin-type" evidence="1">
    <location>
        <begin position="3"/>
        <end position="31"/>
    </location>
</feature>
<dbReference type="InterPro" id="IPR017896">
    <property type="entry name" value="4Fe4S_Fe-S-bd"/>
</dbReference>
<dbReference type="RefSeq" id="WP_084492103.1">
    <property type="nucleotide sequence ID" value="NZ_JAJFOE010000003.1"/>
</dbReference>
<name>A0A378X2T6_9NOCA</name>
<evidence type="ECO:0000313" key="2">
    <source>
        <dbReference type="EMBL" id="SUA47337.1"/>
    </source>
</evidence>
<dbReference type="EMBL" id="UGRU01000001">
    <property type="protein sequence ID" value="SUA47337.1"/>
    <property type="molecule type" value="Genomic_DNA"/>
</dbReference>
<dbReference type="Proteomes" id="UP000255082">
    <property type="component" value="Unassembled WGS sequence"/>
</dbReference>
<evidence type="ECO:0000313" key="3">
    <source>
        <dbReference type="Proteomes" id="UP000255082"/>
    </source>
</evidence>
<dbReference type="OrthoDB" id="4539703at2"/>
<sequence>MDTRLIVDRHRCTGSGVCVSIAPHHLRLVDGTAHPVDGTTLGRDDARAAAACCPSEALTIETSNPAVFRVREPIVTLGPAGTDAHAEADKHSGTVRLVESFTDTMACAAADPGVHALVAAGYLALDEAGVAVDSWTDQHFTHSGVLRMERCWESRTKPMCFAIHRTVARTSVRAVATHPATRVFAARYAPSARQFSVRAKPLAALAAAHREVDACIASTDVVARFPQLEVVDEFQPTMVWLLYRKAVSDE</sequence>
<reference evidence="2 3" key="1">
    <citation type="submission" date="2018-06" db="EMBL/GenBank/DDBJ databases">
        <authorList>
            <consortium name="Pathogen Informatics"/>
            <person name="Doyle S."/>
        </authorList>
    </citation>
    <scope>NUCLEOTIDE SEQUENCE [LARGE SCALE GENOMIC DNA]</scope>
    <source>
        <strain evidence="2 3">NCTC13184</strain>
    </source>
</reference>
<proteinExistence type="predicted"/>
<dbReference type="AlphaFoldDB" id="A0A378X2T6"/>
<accession>A0A378X2T6</accession>
<dbReference type="Gene3D" id="3.30.70.20">
    <property type="match status" value="1"/>
</dbReference>
<organism evidence="2 3">
    <name type="scientific">Nocardia africana</name>
    <dbReference type="NCBI Taxonomy" id="134964"/>
    <lineage>
        <taxon>Bacteria</taxon>
        <taxon>Bacillati</taxon>
        <taxon>Actinomycetota</taxon>
        <taxon>Actinomycetes</taxon>
        <taxon>Mycobacteriales</taxon>
        <taxon>Nocardiaceae</taxon>
        <taxon>Nocardia</taxon>
    </lineage>
</organism>
<gene>
    <name evidence="2" type="ORF">NCTC13184_05878</name>
</gene>
<protein>
    <recommendedName>
        <fullName evidence="1">4Fe-4S ferredoxin-type domain-containing protein</fullName>
    </recommendedName>
</protein>
<dbReference type="PROSITE" id="PS51379">
    <property type="entry name" value="4FE4S_FER_2"/>
    <property type="match status" value="1"/>
</dbReference>
<dbReference type="SUPFAM" id="SSF54862">
    <property type="entry name" value="4Fe-4S ferredoxins"/>
    <property type="match status" value="1"/>
</dbReference>